<evidence type="ECO:0000256" key="4">
    <source>
        <dbReference type="ARBA" id="ARBA00022692"/>
    </source>
</evidence>
<accession>A0A3P3D4S0</accession>
<evidence type="ECO:0000256" key="7">
    <source>
        <dbReference type="ARBA" id="ARBA00023077"/>
    </source>
</evidence>
<dbReference type="SUPFAM" id="SSF56935">
    <property type="entry name" value="Porins"/>
    <property type="match status" value="1"/>
</dbReference>
<sequence>MSVAPTTASRLARARLLTGCALISAALPFAALAQDVAAEDDVQLDAILVSSASGKATSVQDAPASITVIDAAELAATGARDLREALRTVPGLNITNGNDGGKTLSFRGMPASRTLQLVDGRRIGGRNTMARDYQGDLGVVPIDAIERIEVVRGPMSTLYGSDAMGGVINIITKKGYDVWSGSVTAEATRGDASTTSDSNSLSGFVTGPVAQDLTFSAWGKLSETGSPVAVPTTGTGTRVSNKGDKTRVLGARLNWKQSDVSDWGLELGNAVEDYLATDAAGGAGTREVSRNHLVLSHGLTLGTGRLDSALRFETSKSTSLAAGAAAPNSFDTLNFETRYSDLSTLAGREFEYTLGLTATKEKLFDAQSSSTGTVVDDAALSGALFAEGRLRFNDALTLTAGLRVDQHERFGTHVTPRLYANYDFGGGLTLKAGYSQGFVAPDLRNLSPNYQMSSNGNGCKPYQGPCIIFGNPDLKPETSDNFELGLNYQGADLSWEVTGFYNDITDMIGARRTNDVFDQVWVTDRATGTPVLRDRYKFVRDNFDKGRTAGIEAGFNWTVNDSLTWNGTATYMAISEFQYGNANVTFPMSTTPKWNLGTGVTWQANDRLKLNGQVNYVGKQANLFDATGVVLPGGFTGSAPAGQNTKAYTLVNIGASYDLTPKATLNIGIENLFDRQPEKEVSYAENGRLFRVGITTRF</sequence>
<keyword evidence="7 11" id="KW-0798">TonB box</keyword>
<evidence type="ECO:0000256" key="8">
    <source>
        <dbReference type="ARBA" id="ARBA00023136"/>
    </source>
</evidence>
<dbReference type="AlphaFoldDB" id="A0A3P3D4S0"/>
<comment type="caution">
    <text evidence="15">The sequence shown here is derived from an EMBL/GenBank/DDBJ whole genome shotgun (WGS) entry which is preliminary data.</text>
</comment>
<dbReference type="InterPro" id="IPR000531">
    <property type="entry name" value="Beta-barrel_TonB"/>
</dbReference>
<keyword evidence="3 10" id="KW-1134">Transmembrane beta strand</keyword>
<feature type="domain" description="TonB-dependent receptor plug" evidence="14">
    <location>
        <begin position="59"/>
        <end position="167"/>
    </location>
</feature>
<keyword evidence="8 10" id="KW-0472">Membrane</keyword>
<evidence type="ECO:0000256" key="11">
    <source>
        <dbReference type="RuleBase" id="RU003357"/>
    </source>
</evidence>
<evidence type="ECO:0000313" key="16">
    <source>
        <dbReference type="Proteomes" id="UP000282125"/>
    </source>
</evidence>
<keyword evidence="15" id="KW-0675">Receptor</keyword>
<dbReference type="EMBL" id="RRAZ01000043">
    <property type="protein sequence ID" value="RRH69403.1"/>
    <property type="molecule type" value="Genomic_DNA"/>
</dbReference>
<dbReference type="InterPro" id="IPR037066">
    <property type="entry name" value="Plug_dom_sf"/>
</dbReference>
<reference evidence="15 16" key="1">
    <citation type="submission" date="2018-11" db="EMBL/GenBank/DDBJ databases">
        <title>Gemmobacter sp. nov., YIM 102744-1 draft genome.</title>
        <authorList>
            <person name="Li G."/>
            <person name="Jiang Y."/>
        </authorList>
    </citation>
    <scope>NUCLEOTIDE SEQUENCE [LARGE SCALE GENOMIC DNA]</scope>
    <source>
        <strain evidence="15 16">YIM 102744-1</strain>
    </source>
</reference>
<feature type="signal peptide" evidence="12">
    <location>
        <begin position="1"/>
        <end position="33"/>
    </location>
</feature>
<keyword evidence="16" id="KW-1185">Reference proteome</keyword>
<dbReference type="GO" id="GO:0044718">
    <property type="term" value="P:siderophore transmembrane transport"/>
    <property type="evidence" value="ECO:0007669"/>
    <property type="project" value="TreeGrafter"/>
</dbReference>
<dbReference type="CDD" id="cd01347">
    <property type="entry name" value="ligand_gated_channel"/>
    <property type="match status" value="1"/>
</dbReference>
<evidence type="ECO:0000259" key="14">
    <source>
        <dbReference type="Pfam" id="PF07715"/>
    </source>
</evidence>
<dbReference type="InterPro" id="IPR039426">
    <property type="entry name" value="TonB-dep_rcpt-like"/>
</dbReference>
<evidence type="ECO:0000256" key="1">
    <source>
        <dbReference type="ARBA" id="ARBA00004571"/>
    </source>
</evidence>
<dbReference type="PANTHER" id="PTHR30069">
    <property type="entry name" value="TONB-DEPENDENT OUTER MEMBRANE RECEPTOR"/>
    <property type="match status" value="1"/>
</dbReference>
<organism evidence="15 16">
    <name type="scientific">Falsigemmobacter faecalis</name>
    <dbReference type="NCBI Taxonomy" id="2488730"/>
    <lineage>
        <taxon>Bacteria</taxon>
        <taxon>Pseudomonadati</taxon>
        <taxon>Pseudomonadota</taxon>
        <taxon>Alphaproteobacteria</taxon>
        <taxon>Rhodobacterales</taxon>
        <taxon>Paracoccaceae</taxon>
        <taxon>Falsigemmobacter</taxon>
    </lineage>
</organism>
<dbReference type="Gene3D" id="2.170.130.10">
    <property type="entry name" value="TonB-dependent receptor, plug domain"/>
    <property type="match status" value="1"/>
</dbReference>
<evidence type="ECO:0000259" key="13">
    <source>
        <dbReference type="Pfam" id="PF00593"/>
    </source>
</evidence>
<dbReference type="GO" id="GO:0009279">
    <property type="term" value="C:cell outer membrane"/>
    <property type="evidence" value="ECO:0007669"/>
    <property type="project" value="UniProtKB-SubCell"/>
</dbReference>
<feature type="chain" id="PRO_5018318495" evidence="12">
    <location>
        <begin position="34"/>
        <end position="698"/>
    </location>
</feature>
<dbReference type="InterPro" id="IPR036942">
    <property type="entry name" value="Beta-barrel_TonB_sf"/>
</dbReference>
<dbReference type="PANTHER" id="PTHR30069:SF53">
    <property type="entry name" value="COLICIN I RECEPTOR-RELATED"/>
    <property type="match status" value="1"/>
</dbReference>
<comment type="subcellular location">
    <subcellularLocation>
        <location evidence="1 10">Cell outer membrane</location>
        <topology evidence="1 10">Multi-pass membrane protein</topology>
    </subcellularLocation>
</comment>
<keyword evidence="5 12" id="KW-0732">Signal</keyword>
<dbReference type="Pfam" id="PF00593">
    <property type="entry name" value="TonB_dep_Rec_b-barrel"/>
    <property type="match status" value="1"/>
</dbReference>
<keyword evidence="4 10" id="KW-0812">Transmembrane</keyword>
<evidence type="ECO:0000256" key="6">
    <source>
        <dbReference type="ARBA" id="ARBA00023065"/>
    </source>
</evidence>
<evidence type="ECO:0000313" key="15">
    <source>
        <dbReference type="EMBL" id="RRH69403.1"/>
    </source>
</evidence>
<dbReference type="Pfam" id="PF07715">
    <property type="entry name" value="Plug"/>
    <property type="match status" value="1"/>
</dbReference>
<dbReference type="Gene3D" id="2.40.170.20">
    <property type="entry name" value="TonB-dependent receptor, beta-barrel domain"/>
    <property type="match status" value="1"/>
</dbReference>
<dbReference type="PROSITE" id="PS52016">
    <property type="entry name" value="TONB_DEPENDENT_REC_3"/>
    <property type="match status" value="1"/>
</dbReference>
<feature type="domain" description="TonB-dependent receptor-like beta-barrel" evidence="13">
    <location>
        <begin position="195"/>
        <end position="672"/>
    </location>
</feature>
<protein>
    <submittedName>
        <fullName evidence="15">TonB-dependent receptor</fullName>
    </submittedName>
</protein>
<keyword evidence="9 10" id="KW-0998">Cell outer membrane</keyword>
<evidence type="ECO:0000256" key="9">
    <source>
        <dbReference type="ARBA" id="ARBA00023237"/>
    </source>
</evidence>
<evidence type="ECO:0000256" key="5">
    <source>
        <dbReference type="ARBA" id="ARBA00022729"/>
    </source>
</evidence>
<evidence type="ECO:0000256" key="12">
    <source>
        <dbReference type="SAM" id="SignalP"/>
    </source>
</evidence>
<proteinExistence type="inferred from homology"/>
<dbReference type="InterPro" id="IPR012910">
    <property type="entry name" value="Plug_dom"/>
</dbReference>
<dbReference type="Proteomes" id="UP000282125">
    <property type="component" value="Unassembled WGS sequence"/>
</dbReference>
<dbReference type="GO" id="GO:0015344">
    <property type="term" value="F:siderophore uptake transmembrane transporter activity"/>
    <property type="evidence" value="ECO:0007669"/>
    <property type="project" value="TreeGrafter"/>
</dbReference>
<evidence type="ECO:0000256" key="10">
    <source>
        <dbReference type="PROSITE-ProRule" id="PRU01360"/>
    </source>
</evidence>
<evidence type="ECO:0000256" key="3">
    <source>
        <dbReference type="ARBA" id="ARBA00022452"/>
    </source>
</evidence>
<dbReference type="RefSeq" id="WP_124966605.1">
    <property type="nucleotide sequence ID" value="NZ_RRAZ01000043.1"/>
</dbReference>
<dbReference type="OrthoDB" id="9796221at2"/>
<evidence type="ECO:0000256" key="2">
    <source>
        <dbReference type="ARBA" id="ARBA00022448"/>
    </source>
</evidence>
<keyword evidence="2 10" id="KW-0813">Transport</keyword>
<name>A0A3P3D4S0_9RHOB</name>
<keyword evidence="6" id="KW-0406">Ion transport</keyword>
<gene>
    <name evidence="15" type="ORF">EG244_18250</name>
</gene>
<comment type="similarity">
    <text evidence="10 11">Belongs to the TonB-dependent receptor family.</text>
</comment>